<evidence type="ECO:0000313" key="2">
    <source>
        <dbReference type="EMBL" id="MPY11910.1"/>
    </source>
</evidence>
<proteinExistence type="predicted"/>
<comment type="caution">
    <text evidence="2">The sequence shown here is derived from an EMBL/GenBank/DDBJ whole genome shotgun (WGS) entry which is preliminary data.</text>
</comment>
<dbReference type="Proteomes" id="UP000326464">
    <property type="component" value="Unassembled WGS sequence"/>
</dbReference>
<reference evidence="3" key="1">
    <citation type="submission" date="2019-07" db="EMBL/GenBank/DDBJ databases">
        <title>Arthrobacter KR32 sp. nov., isolated from mountain cheese made of cows milk.</title>
        <authorList>
            <person name="Flegler A."/>
        </authorList>
    </citation>
    <scope>NUCLEOTIDE SEQUENCE [LARGE SCALE GENOMIC DNA]</scope>
    <source>
        <strain evidence="3">KR32</strain>
    </source>
</reference>
<name>A0A7X1NS01_9MICC</name>
<keyword evidence="1" id="KW-0472">Membrane</keyword>
<keyword evidence="3" id="KW-1185">Reference proteome</keyword>
<evidence type="ECO:0000256" key="1">
    <source>
        <dbReference type="SAM" id="Phobius"/>
    </source>
</evidence>
<accession>A0A7X1NS01</accession>
<organism evidence="2 3">
    <name type="scientific">Arthrobacter bussei</name>
    <dbReference type="NCBI Taxonomy" id="2594179"/>
    <lineage>
        <taxon>Bacteria</taxon>
        <taxon>Bacillati</taxon>
        <taxon>Actinomycetota</taxon>
        <taxon>Actinomycetes</taxon>
        <taxon>Micrococcales</taxon>
        <taxon>Micrococcaceae</taxon>
        <taxon>Arthrobacter</taxon>
    </lineage>
</organism>
<dbReference type="EMBL" id="VJXX01000006">
    <property type="protein sequence ID" value="MPY11910.1"/>
    <property type="molecule type" value="Genomic_DNA"/>
</dbReference>
<protein>
    <submittedName>
        <fullName evidence="2">Uncharacterized protein</fullName>
    </submittedName>
</protein>
<feature type="transmembrane region" description="Helical" evidence="1">
    <location>
        <begin position="6"/>
        <end position="29"/>
    </location>
</feature>
<keyword evidence="1" id="KW-1133">Transmembrane helix</keyword>
<gene>
    <name evidence="2" type="ORF">FNH21_14490</name>
</gene>
<dbReference type="AlphaFoldDB" id="A0A7X1NS01"/>
<evidence type="ECO:0000313" key="3">
    <source>
        <dbReference type="Proteomes" id="UP000326464"/>
    </source>
</evidence>
<sequence>MMTVLQIALLVAAGAAVWLLATVVIVVWVMGMSRNAAVDEEKFRRDLGDARRRTARRSVEKTDRTPA</sequence>
<keyword evidence="1" id="KW-0812">Transmembrane</keyword>